<organism evidence="1 2">
    <name type="scientific">Callosobruchus maculatus</name>
    <name type="common">Southern cowpea weevil</name>
    <name type="synonym">Pulse bruchid</name>
    <dbReference type="NCBI Taxonomy" id="64391"/>
    <lineage>
        <taxon>Eukaryota</taxon>
        <taxon>Metazoa</taxon>
        <taxon>Ecdysozoa</taxon>
        <taxon>Arthropoda</taxon>
        <taxon>Hexapoda</taxon>
        <taxon>Insecta</taxon>
        <taxon>Pterygota</taxon>
        <taxon>Neoptera</taxon>
        <taxon>Endopterygota</taxon>
        <taxon>Coleoptera</taxon>
        <taxon>Polyphaga</taxon>
        <taxon>Cucujiformia</taxon>
        <taxon>Chrysomeloidea</taxon>
        <taxon>Chrysomelidae</taxon>
        <taxon>Bruchinae</taxon>
        <taxon>Bruchini</taxon>
        <taxon>Callosobruchus</taxon>
    </lineage>
</organism>
<keyword evidence="2" id="KW-1185">Reference proteome</keyword>
<evidence type="ECO:0000313" key="1">
    <source>
        <dbReference type="EMBL" id="VEN49246.1"/>
    </source>
</evidence>
<proteinExistence type="predicted"/>
<name>A0A653CPQ4_CALMS</name>
<dbReference type="AlphaFoldDB" id="A0A653CPQ4"/>
<gene>
    <name evidence="1" type="ORF">CALMAC_LOCUS10420</name>
</gene>
<dbReference type="EMBL" id="CAACVG010008309">
    <property type="protein sequence ID" value="VEN49246.1"/>
    <property type="molecule type" value="Genomic_DNA"/>
</dbReference>
<sequence>MCKCLITVDASPGYTIITRYMRLCYHMSLQITAENSFISALRTLVDFPANRCCKIWMYF</sequence>
<feature type="non-terminal residue" evidence="1">
    <location>
        <position position="59"/>
    </location>
</feature>
<evidence type="ECO:0000313" key="2">
    <source>
        <dbReference type="Proteomes" id="UP000410492"/>
    </source>
</evidence>
<dbReference type="Proteomes" id="UP000410492">
    <property type="component" value="Unassembled WGS sequence"/>
</dbReference>
<accession>A0A653CPQ4</accession>
<reference evidence="1 2" key="1">
    <citation type="submission" date="2019-01" db="EMBL/GenBank/DDBJ databases">
        <authorList>
            <person name="Sayadi A."/>
        </authorList>
    </citation>
    <scope>NUCLEOTIDE SEQUENCE [LARGE SCALE GENOMIC DNA]</scope>
</reference>
<protein>
    <submittedName>
        <fullName evidence="1">Uncharacterized protein</fullName>
    </submittedName>
</protein>